<evidence type="ECO:0000256" key="4">
    <source>
        <dbReference type="ARBA" id="ARBA00022840"/>
    </source>
</evidence>
<dbReference type="Gene3D" id="1.10.510.10">
    <property type="entry name" value="Transferase(Phosphotransferase) domain 1"/>
    <property type="match status" value="1"/>
</dbReference>
<dbReference type="GO" id="GO:0005634">
    <property type="term" value="C:nucleus"/>
    <property type="evidence" value="ECO:0000318"/>
    <property type="project" value="GO_Central"/>
</dbReference>
<keyword evidence="4" id="KW-0067">ATP-binding</keyword>
<dbReference type="SMART" id="SM00220">
    <property type="entry name" value="S_TKc"/>
    <property type="match status" value="1"/>
</dbReference>
<keyword evidence="5" id="KW-0175">Coiled coil</keyword>
<protein>
    <recommendedName>
        <fullName evidence="6">Protein kinase domain-containing protein</fullName>
    </recommendedName>
</protein>
<feature type="domain" description="Protein kinase" evidence="6">
    <location>
        <begin position="23"/>
        <end position="304"/>
    </location>
</feature>
<dbReference type="RefSeq" id="XP_001440594.1">
    <property type="nucleotide sequence ID" value="XM_001440557.1"/>
</dbReference>
<sequence>MKYHQLSNCYVEAKTKEYQNRRFLLQQHLGSGSEGAAYLANAENWGNNPQQVVIKIQKNMKANERDFLIKLIQYQNQYENGNNLQYQPSQLIKIYDFFEWKENQCIIMEVGQENLYEYIGNKMDLSMEQRVKICFQICQPIYFLHSQKLVHRDIKPENYSKVGDIFKLIDFGLIRGSISDNKTQQVSSAIFQAPEILENSSSYTEKVDIWSLGCVFYEILSTQPLFDVSSDQYKESQKLAIYYQQQNQKLKNFIRCQGNFNQNDLVSRSCSTYNRMGLFTIPTILQKQRPEFSSQSITNRYTWFPQIQCNPQPSNQILPSSQISIQNSLPNQPPQDNQKITLEQIFSKLNLLENQVKEKDNQIQALSQNLENIVYLQQVEKDNQKQQLQRNLDEQNKQNLNQIDSLKQQVNQEKLNQNIILEEKLKQFEQQITAQQTKIQEIDKRSLSKSDLNFQNQKVVTEQQNLKSKQEDKYKLELTKAISEQETKYKVELKTVIQEQEDKYKEALKKEISEQNFQIQKIFNIQHVEIKQNFDEQLNSLNQKQLCQIEPYSKIEQGKLIMEIKTIVDEREYYKIKVNSLSQKIQLIEQEFNKEKLQLTESNNVIENSNKDVTEQLFDLQNKLEKQYAIFGLQTIQIKQYEESSIKENKSLKQKLENLQKQTQEVKLRQSKEDDELHKTINDLKEKHKEQNLKISTQNQTLQEFQQQIQSLQNQLNQAKLPLNQVKALTYFFRKTQNIKEFSNNNSKEISELQTSIKDSC</sequence>
<evidence type="ECO:0000256" key="1">
    <source>
        <dbReference type="ARBA" id="ARBA00022679"/>
    </source>
</evidence>
<dbReference type="GO" id="GO:0004674">
    <property type="term" value="F:protein serine/threonine kinase activity"/>
    <property type="evidence" value="ECO:0000318"/>
    <property type="project" value="GO_Central"/>
</dbReference>
<dbReference type="GO" id="GO:0005524">
    <property type="term" value="F:ATP binding"/>
    <property type="evidence" value="ECO:0007669"/>
    <property type="project" value="UniProtKB-KW"/>
</dbReference>
<dbReference type="KEGG" id="ptm:GSPATT00038853001"/>
<dbReference type="AlphaFoldDB" id="A0CQY0"/>
<dbReference type="GO" id="GO:0035556">
    <property type="term" value="P:intracellular signal transduction"/>
    <property type="evidence" value="ECO:0000318"/>
    <property type="project" value="GO_Central"/>
</dbReference>
<proteinExistence type="predicted"/>
<dbReference type="STRING" id="5888.A0CQY0"/>
<gene>
    <name evidence="7" type="ORF">GSPATT00038853001</name>
</gene>
<feature type="coiled-coil region" evidence="5">
    <location>
        <begin position="642"/>
        <end position="722"/>
    </location>
</feature>
<dbReference type="InParanoid" id="A0CQY0"/>
<organism evidence="7 8">
    <name type="scientific">Paramecium tetraurelia</name>
    <dbReference type="NCBI Taxonomy" id="5888"/>
    <lineage>
        <taxon>Eukaryota</taxon>
        <taxon>Sar</taxon>
        <taxon>Alveolata</taxon>
        <taxon>Ciliophora</taxon>
        <taxon>Intramacronucleata</taxon>
        <taxon>Oligohymenophorea</taxon>
        <taxon>Peniculida</taxon>
        <taxon>Parameciidae</taxon>
        <taxon>Paramecium</taxon>
    </lineage>
</organism>
<evidence type="ECO:0000256" key="3">
    <source>
        <dbReference type="ARBA" id="ARBA00022777"/>
    </source>
</evidence>
<evidence type="ECO:0000256" key="2">
    <source>
        <dbReference type="ARBA" id="ARBA00022741"/>
    </source>
</evidence>
<dbReference type="GO" id="GO:0005737">
    <property type="term" value="C:cytoplasm"/>
    <property type="evidence" value="ECO:0000318"/>
    <property type="project" value="GO_Central"/>
</dbReference>
<dbReference type="HOGENOM" id="CLU_316054_0_0_1"/>
<keyword evidence="2" id="KW-0547">Nucleotide-binding</keyword>
<dbReference type="PANTHER" id="PTHR43289:SF6">
    <property type="entry name" value="SERINE_THREONINE-PROTEIN KINASE NEKL-3"/>
    <property type="match status" value="1"/>
</dbReference>
<name>A0CQY0_PARTE</name>
<dbReference type="FunFam" id="1.10.510.10:FF:002469">
    <property type="entry name" value="Uncharacterized protein"/>
    <property type="match status" value="1"/>
</dbReference>
<dbReference type="Proteomes" id="UP000000600">
    <property type="component" value="Unassembled WGS sequence"/>
</dbReference>
<dbReference type="PANTHER" id="PTHR43289">
    <property type="entry name" value="MITOGEN-ACTIVATED PROTEIN KINASE KINASE KINASE 20-RELATED"/>
    <property type="match status" value="1"/>
</dbReference>
<dbReference type="EMBL" id="CT868143">
    <property type="protein sequence ID" value="CAK73197.1"/>
    <property type="molecule type" value="Genomic_DNA"/>
</dbReference>
<dbReference type="InterPro" id="IPR000719">
    <property type="entry name" value="Prot_kinase_dom"/>
</dbReference>
<evidence type="ECO:0000256" key="5">
    <source>
        <dbReference type="SAM" id="Coils"/>
    </source>
</evidence>
<keyword evidence="3" id="KW-0418">Kinase</keyword>
<keyword evidence="8" id="KW-1185">Reference proteome</keyword>
<dbReference type="SUPFAM" id="SSF56112">
    <property type="entry name" value="Protein kinase-like (PK-like)"/>
    <property type="match status" value="1"/>
</dbReference>
<dbReference type="GeneID" id="5026378"/>
<dbReference type="Pfam" id="PF00069">
    <property type="entry name" value="Pkinase"/>
    <property type="match status" value="1"/>
</dbReference>
<reference evidence="7 8" key="1">
    <citation type="journal article" date="2006" name="Nature">
        <title>Global trends of whole-genome duplications revealed by the ciliate Paramecium tetraurelia.</title>
        <authorList>
            <consortium name="Genoscope"/>
            <person name="Aury J.-M."/>
            <person name="Jaillon O."/>
            <person name="Duret L."/>
            <person name="Noel B."/>
            <person name="Jubin C."/>
            <person name="Porcel B.M."/>
            <person name="Segurens B."/>
            <person name="Daubin V."/>
            <person name="Anthouard V."/>
            <person name="Aiach N."/>
            <person name="Arnaiz O."/>
            <person name="Billaut A."/>
            <person name="Beisson J."/>
            <person name="Blanc I."/>
            <person name="Bouhouche K."/>
            <person name="Camara F."/>
            <person name="Duharcourt S."/>
            <person name="Guigo R."/>
            <person name="Gogendeau D."/>
            <person name="Katinka M."/>
            <person name="Keller A.-M."/>
            <person name="Kissmehl R."/>
            <person name="Klotz C."/>
            <person name="Koll F."/>
            <person name="Le Moue A."/>
            <person name="Lepere C."/>
            <person name="Malinsky S."/>
            <person name="Nowacki M."/>
            <person name="Nowak J.K."/>
            <person name="Plattner H."/>
            <person name="Poulain J."/>
            <person name="Ruiz F."/>
            <person name="Serrano V."/>
            <person name="Zagulski M."/>
            <person name="Dessen P."/>
            <person name="Betermier M."/>
            <person name="Weissenbach J."/>
            <person name="Scarpelli C."/>
            <person name="Schachter V."/>
            <person name="Sperling L."/>
            <person name="Meyer E."/>
            <person name="Cohen J."/>
            <person name="Wincker P."/>
        </authorList>
    </citation>
    <scope>NUCLEOTIDE SEQUENCE [LARGE SCALE GENOMIC DNA]</scope>
    <source>
        <strain evidence="7 8">Stock d4-2</strain>
    </source>
</reference>
<evidence type="ECO:0000313" key="7">
    <source>
        <dbReference type="EMBL" id="CAK73197.1"/>
    </source>
</evidence>
<dbReference type="OrthoDB" id="1405469at2759"/>
<keyword evidence="1" id="KW-0808">Transferase</keyword>
<evidence type="ECO:0000313" key="8">
    <source>
        <dbReference type="Proteomes" id="UP000000600"/>
    </source>
</evidence>
<accession>A0CQY0</accession>
<dbReference type="eggNOG" id="KOG0661">
    <property type="taxonomic scope" value="Eukaryota"/>
</dbReference>
<feature type="coiled-coil region" evidence="5">
    <location>
        <begin position="342"/>
        <end position="445"/>
    </location>
</feature>
<dbReference type="InterPro" id="IPR011009">
    <property type="entry name" value="Kinase-like_dom_sf"/>
</dbReference>
<evidence type="ECO:0000259" key="6">
    <source>
        <dbReference type="PROSITE" id="PS50011"/>
    </source>
</evidence>
<dbReference type="PROSITE" id="PS50011">
    <property type="entry name" value="PROTEIN_KINASE_DOM"/>
    <property type="match status" value="1"/>
</dbReference>
<dbReference type="OMA" id="SANDWGN"/>